<organism evidence="2 3">
    <name type="scientific">Alicyclobacillus cycloheptanicus</name>
    <dbReference type="NCBI Taxonomy" id="1457"/>
    <lineage>
        <taxon>Bacteria</taxon>
        <taxon>Bacillati</taxon>
        <taxon>Bacillota</taxon>
        <taxon>Bacilli</taxon>
        <taxon>Bacillales</taxon>
        <taxon>Alicyclobacillaceae</taxon>
        <taxon>Alicyclobacillus</taxon>
    </lineage>
</organism>
<protein>
    <submittedName>
        <fullName evidence="2">Tetratricopeptide (TPR) repeat protein</fullName>
    </submittedName>
</protein>
<name>A0ABT9XE58_9BACL</name>
<dbReference type="SUPFAM" id="SSF48452">
    <property type="entry name" value="TPR-like"/>
    <property type="match status" value="1"/>
</dbReference>
<gene>
    <name evidence="2" type="ORF">J2S03_000369</name>
</gene>
<dbReference type="PROSITE" id="PS50005">
    <property type="entry name" value="TPR"/>
    <property type="match status" value="2"/>
</dbReference>
<dbReference type="InterPro" id="IPR019734">
    <property type="entry name" value="TPR_rpt"/>
</dbReference>
<dbReference type="Proteomes" id="UP001232973">
    <property type="component" value="Unassembled WGS sequence"/>
</dbReference>
<evidence type="ECO:0000256" key="1">
    <source>
        <dbReference type="PROSITE-ProRule" id="PRU00339"/>
    </source>
</evidence>
<dbReference type="Gene3D" id="1.25.40.10">
    <property type="entry name" value="Tetratricopeptide repeat domain"/>
    <property type="match status" value="1"/>
</dbReference>
<dbReference type="RefSeq" id="WP_274455963.1">
    <property type="nucleotide sequence ID" value="NZ_CP067097.1"/>
</dbReference>
<evidence type="ECO:0000313" key="2">
    <source>
        <dbReference type="EMBL" id="MDQ0188565.1"/>
    </source>
</evidence>
<proteinExistence type="predicted"/>
<dbReference type="EMBL" id="JAUSTP010000001">
    <property type="protein sequence ID" value="MDQ0188565.1"/>
    <property type="molecule type" value="Genomic_DNA"/>
</dbReference>
<feature type="repeat" description="TPR" evidence="1">
    <location>
        <begin position="82"/>
        <end position="115"/>
    </location>
</feature>
<feature type="repeat" description="TPR" evidence="1">
    <location>
        <begin position="3"/>
        <end position="36"/>
    </location>
</feature>
<evidence type="ECO:0000313" key="3">
    <source>
        <dbReference type="Proteomes" id="UP001232973"/>
    </source>
</evidence>
<reference evidence="2 3" key="1">
    <citation type="submission" date="2023-07" db="EMBL/GenBank/DDBJ databases">
        <title>Genomic Encyclopedia of Type Strains, Phase IV (KMG-IV): sequencing the most valuable type-strain genomes for metagenomic binning, comparative biology and taxonomic classification.</title>
        <authorList>
            <person name="Goeker M."/>
        </authorList>
    </citation>
    <scope>NUCLEOTIDE SEQUENCE [LARGE SCALE GENOMIC DNA]</scope>
    <source>
        <strain evidence="2 3">DSM 4006</strain>
    </source>
</reference>
<dbReference type="SMART" id="SM00028">
    <property type="entry name" value="TPR"/>
    <property type="match status" value="2"/>
</dbReference>
<keyword evidence="1" id="KW-0802">TPR repeat</keyword>
<accession>A0ABT9XE58</accession>
<comment type="caution">
    <text evidence="2">The sequence shown here is derived from an EMBL/GenBank/DDBJ whole genome shotgun (WGS) entry which is preliminary data.</text>
</comment>
<sequence length="135" mass="14756">MSGENYLRAAYSYLYIGEFGKASEAFQRAIEEDPQNAAYYFHGSVTALRNGQTERALCWAKQAAQLKPDDALYGAHLAMVESVLYTKQGTHALETGALEEARQALQEAVATNPLNEEAHALLEQLGPLEQPGPAE</sequence>
<dbReference type="InterPro" id="IPR011990">
    <property type="entry name" value="TPR-like_helical_dom_sf"/>
</dbReference>
<keyword evidence="3" id="KW-1185">Reference proteome</keyword>
<dbReference type="Pfam" id="PF13432">
    <property type="entry name" value="TPR_16"/>
    <property type="match status" value="2"/>
</dbReference>